<keyword evidence="9" id="KW-1185">Reference proteome</keyword>
<dbReference type="EMBL" id="NMUH01000971">
    <property type="protein sequence ID" value="MQL87352.1"/>
    <property type="molecule type" value="Genomic_DNA"/>
</dbReference>
<protein>
    <recommendedName>
        <fullName evidence="6">WAT1-related protein</fullName>
    </recommendedName>
</protein>
<sequence length="260" mass="28105">MEMKWFEEWRPAAAMVAANVAFGLMNTLIKKAIDEGMSCLAVITLRQFVATIFITPIAYYRERGSRPKLTPGIFVYLFFSALLGASLTQYLFFVGLRYTSATFACAFLNMTPVLTFLIALAFRLETLNVGSMAGLAKVLGTAVSVGGAMLLTFYKGVALTHPRHLQSAPSPSPTAAAAMDSSSGKRTIGTIALFGGCFSWCCWFLLQSKVNKKYPALYSGTAIIFFLSFLQAAALTFATQDGASLLAVRGKLEISTVLFA</sequence>
<proteinExistence type="inferred from homology"/>
<feature type="transmembrane region" description="Helical" evidence="6">
    <location>
        <begin position="12"/>
        <end position="29"/>
    </location>
</feature>
<comment type="caution">
    <text evidence="8">The sequence shown here is derived from an EMBL/GenBank/DDBJ whole genome shotgun (WGS) entry which is preliminary data.</text>
</comment>
<dbReference type="GO" id="GO:0022857">
    <property type="term" value="F:transmembrane transporter activity"/>
    <property type="evidence" value="ECO:0007669"/>
    <property type="project" value="InterPro"/>
</dbReference>
<feature type="transmembrane region" description="Helical" evidence="6">
    <location>
        <begin position="41"/>
        <end position="60"/>
    </location>
</feature>
<dbReference type="OrthoDB" id="1728340at2759"/>
<dbReference type="AlphaFoldDB" id="A0A843UM71"/>
<feature type="transmembrane region" description="Helical" evidence="6">
    <location>
        <begin position="72"/>
        <end position="92"/>
    </location>
</feature>
<dbReference type="InterPro" id="IPR030184">
    <property type="entry name" value="WAT1-related"/>
</dbReference>
<evidence type="ECO:0000256" key="4">
    <source>
        <dbReference type="ARBA" id="ARBA00022989"/>
    </source>
</evidence>
<evidence type="ECO:0000256" key="6">
    <source>
        <dbReference type="RuleBase" id="RU363077"/>
    </source>
</evidence>
<reference evidence="8" key="1">
    <citation type="submission" date="2017-07" db="EMBL/GenBank/DDBJ databases">
        <title>Taro Niue Genome Assembly and Annotation.</title>
        <authorList>
            <person name="Atibalentja N."/>
            <person name="Keating K."/>
            <person name="Fields C.J."/>
        </authorList>
    </citation>
    <scope>NUCLEOTIDE SEQUENCE</scope>
    <source>
        <strain evidence="8">Niue_2</strain>
        <tissue evidence="8">Leaf</tissue>
    </source>
</reference>
<keyword evidence="4 6" id="KW-1133">Transmembrane helix</keyword>
<evidence type="ECO:0000313" key="8">
    <source>
        <dbReference type="EMBL" id="MQL87352.1"/>
    </source>
</evidence>
<evidence type="ECO:0000256" key="5">
    <source>
        <dbReference type="ARBA" id="ARBA00023136"/>
    </source>
</evidence>
<dbReference type="InterPro" id="IPR000620">
    <property type="entry name" value="EamA_dom"/>
</dbReference>
<feature type="transmembrane region" description="Helical" evidence="6">
    <location>
        <begin position="134"/>
        <end position="154"/>
    </location>
</feature>
<evidence type="ECO:0000259" key="7">
    <source>
        <dbReference type="Pfam" id="PF00892"/>
    </source>
</evidence>
<feature type="transmembrane region" description="Helical" evidence="6">
    <location>
        <begin position="218"/>
        <end position="238"/>
    </location>
</feature>
<evidence type="ECO:0000256" key="3">
    <source>
        <dbReference type="ARBA" id="ARBA00022692"/>
    </source>
</evidence>
<accession>A0A843UM71</accession>
<evidence type="ECO:0000313" key="9">
    <source>
        <dbReference type="Proteomes" id="UP000652761"/>
    </source>
</evidence>
<dbReference type="GO" id="GO:0016020">
    <property type="term" value="C:membrane"/>
    <property type="evidence" value="ECO:0007669"/>
    <property type="project" value="UniProtKB-SubCell"/>
</dbReference>
<dbReference type="SUPFAM" id="SSF103481">
    <property type="entry name" value="Multidrug resistance efflux transporter EmrE"/>
    <property type="match status" value="1"/>
</dbReference>
<keyword evidence="5 6" id="KW-0472">Membrane</keyword>
<evidence type="ECO:0000256" key="1">
    <source>
        <dbReference type="ARBA" id="ARBA00004141"/>
    </source>
</evidence>
<dbReference type="Proteomes" id="UP000652761">
    <property type="component" value="Unassembled WGS sequence"/>
</dbReference>
<evidence type="ECO:0000256" key="2">
    <source>
        <dbReference type="ARBA" id="ARBA00007635"/>
    </source>
</evidence>
<dbReference type="Pfam" id="PF00892">
    <property type="entry name" value="EamA"/>
    <property type="match status" value="1"/>
</dbReference>
<gene>
    <name evidence="8" type="ORF">Taro_019885</name>
</gene>
<feature type="transmembrane region" description="Helical" evidence="6">
    <location>
        <begin position="188"/>
        <end position="206"/>
    </location>
</feature>
<feature type="transmembrane region" description="Helical" evidence="6">
    <location>
        <begin position="98"/>
        <end position="122"/>
    </location>
</feature>
<dbReference type="PANTHER" id="PTHR31218">
    <property type="entry name" value="WAT1-RELATED PROTEIN"/>
    <property type="match status" value="1"/>
</dbReference>
<comment type="similarity">
    <text evidence="2 6">Belongs to the drug/metabolite transporter (DMT) superfamily. Plant drug/metabolite exporter (P-DME) (TC 2.A.7.4) family.</text>
</comment>
<feature type="non-terminal residue" evidence="8">
    <location>
        <position position="1"/>
    </location>
</feature>
<dbReference type="InterPro" id="IPR037185">
    <property type="entry name" value="EmrE-like"/>
</dbReference>
<keyword evidence="3 6" id="KW-0812">Transmembrane</keyword>
<name>A0A843UM71_COLES</name>
<organism evidence="8 9">
    <name type="scientific">Colocasia esculenta</name>
    <name type="common">Wild taro</name>
    <name type="synonym">Arum esculentum</name>
    <dbReference type="NCBI Taxonomy" id="4460"/>
    <lineage>
        <taxon>Eukaryota</taxon>
        <taxon>Viridiplantae</taxon>
        <taxon>Streptophyta</taxon>
        <taxon>Embryophyta</taxon>
        <taxon>Tracheophyta</taxon>
        <taxon>Spermatophyta</taxon>
        <taxon>Magnoliopsida</taxon>
        <taxon>Liliopsida</taxon>
        <taxon>Araceae</taxon>
        <taxon>Aroideae</taxon>
        <taxon>Colocasieae</taxon>
        <taxon>Colocasia</taxon>
    </lineage>
</organism>
<feature type="domain" description="EamA" evidence="7">
    <location>
        <begin position="14"/>
        <end position="140"/>
    </location>
</feature>
<comment type="subcellular location">
    <subcellularLocation>
        <location evidence="1 6">Membrane</location>
        <topology evidence="1 6">Multi-pass membrane protein</topology>
    </subcellularLocation>
</comment>